<name>A0AA88MIP8_TACVA</name>
<accession>A0AA88MIP8</accession>
<organism evidence="2 3">
    <name type="scientific">Tachysurus vachellii</name>
    <name type="common">Darkbarbel catfish</name>
    <name type="synonym">Pelteobagrus vachellii</name>
    <dbReference type="NCBI Taxonomy" id="175792"/>
    <lineage>
        <taxon>Eukaryota</taxon>
        <taxon>Metazoa</taxon>
        <taxon>Chordata</taxon>
        <taxon>Craniata</taxon>
        <taxon>Vertebrata</taxon>
        <taxon>Euteleostomi</taxon>
        <taxon>Actinopterygii</taxon>
        <taxon>Neopterygii</taxon>
        <taxon>Teleostei</taxon>
        <taxon>Ostariophysi</taxon>
        <taxon>Siluriformes</taxon>
        <taxon>Bagridae</taxon>
        <taxon>Tachysurus</taxon>
    </lineage>
</organism>
<evidence type="ECO:0000313" key="2">
    <source>
        <dbReference type="EMBL" id="KAK2839074.1"/>
    </source>
</evidence>
<evidence type="ECO:0000313" key="3">
    <source>
        <dbReference type="Proteomes" id="UP001187315"/>
    </source>
</evidence>
<dbReference type="Proteomes" id="UP001187315">
    <property type="component" value="Unassembled WGS sequence"/>
</dbReference>
<gene>
    <name evidence="2" type="ORF">Q7C36_013888</name>
</gene>
<keyword evidence="3" id="KW-1185">Reference proteome</keyword>
<sequence>MDTPPEERKASPVHGSVPARRWNSVSAAAAVCLALSLSALATCCLMVIKTHEMESKVRALERMNDGPVTEELRDSVRSLVQETLSELMPKLRTARDVNHECVCPPGTSTTVHLLPAPEMFQCDLR</sequence>
<comment type="caution">
    <text evidence="2">The sequence shown here is derived from an EMBL/GenBank/DDBJ whole genome shotgun (WGS) entry which is preliminary data.</text>
</comment>
<proteinExistence type="predicted"/>
<dbReference type="AlphaFoldDB" id="A0AA88MIP8"/>
<keyword evidence="1" id="KW-0812">Transmembrane</keyword>
<keyword evidence="1" id="KW-0472">Membrane</keyword>
<evidence type="ECO:0000256" key="1">
    <source>
        <dbReference type="SAM" id="Phobius"/>
    </source>
</evidence>
<protein>
    <submittedName>
        <fullName evidence="2">Uncharacterized protein</fullName>
    </submittedName>
</protein>
<reference evidence="2" key="1">
    <citation type="submission" date="2023-08" db="EMBL/GenBank/DDBJ databases">
        <title>Pelteobagrus vachellii genome.</title>
        <authorList>
            <person name="Liu H."/>
        </authorList>
    </citation>
    <scope>NUCLEOTIDE SEQUENCE</scope>
    <source>
        <strain evidence="2">PRFRI_2022a</strain>
        <tissue evidence="2">Muscle</tissue>
    </source>
</reference>
<keyword evidence="1" id="KW-1133">Transmembrane helix</keyword>
<dbReference type="EMBL" id="JAVHJS010000013">
    <property type="protein sequence ID" value="KAK2839074.1"/>
    <property type="molecule type" value="Genomic_DNA"/>
</dbReference>
<feature type="transmembrane region" description="Helical" evidence="1">
    <location>
        <begin position="25"/>
        <end position="48"/>
    </location>
</feature>